<evidence type="ECO:0000313" key="1">
    <source>
        <dbReference type="EMBL" id="GCE63807.1"/>
    </source>
</evidence>
<name>A0A478FRJ2_9MOLU</name>
<dbReference type="AlphaFoldDB" id="A0A478FRJ2"/>
<comment type="caution">
    <text evidence="1">The sequence shown here is derived from an EMBL/GenBank/DDBJ whole genome shotgun (WGS) entry which is preliminary data.</text>
</comment>
<gene>
    <name evidence="1" type="ORF">MHSWG343_08140</name>
</gene>
<dbReference type="EMBL" id="BIMN01000004">
    <property type="protein sequence ID" value="GCE63807.1"/>
    <property type="molecule type" value="Genomic_DNA"/>
</dbReference>
<reference evidence="1 2" key="1">
    <citation type="submission" date="2019-01" db="EMBL/GenBank/DDBJ databases">
        <title>Draft genome sequences of Candidatus Mycoplasma haemohominis SWG34-3 identified from a patient with pyrexia, anemia and liver dysfunction.</title>
        <authorList>
            <person name="Sekizuka T."/>
            <person name="Hattori N."/>
            <person name="Katano H."/>
            <person name="Takuma T."/>
            <person name="Ito T."/>
            <person name="Arai N."/>
            <person name="Yanai R."/>
            <person name="Ishii S."/>
            <person name="Miura Y."/>
            <person name="Tokunaga T."/>
            <person name="Watanabe H."/>
            <person name="Nomura N."/>
            <person name="Eguchi J."/>
            <person name="Arai T."/>
            <person name="Hasegawa H."/>
            <person name="Nakamaki T."/>
            <person name="Wakita T."/>
            <person name="Niki Y."/>
            <person name="Kuroda M."/>
        </authorList>
    </citation>
    <scope>NUCLEOTIDE SEQUENCE [LARGE SCALE GENOMIC DNA]</scope>
    <source>
        <strain evidence="1">SWG34-3</strain>
    </source>
</reference>
<proteinExistence type="predicted"/>
<organism evidence="1 2">
    <name type="scientific">Candidatus Mycoplasma haematohominis</name>
    <dbReference type="NCBI Taxonomy" id="1494318"/>
    <lineage>
        <taxon>Bacteria</taxon>
        <taxon>Bacillati</taxon>
        <taxon>Mycoplasmatota</taxon>
        <taxon>Mollicutes</taxon>
        <taxon>Mycoplasmataceae</taxon>
        <taxon>Mycoplasma</taxon>
    </lineage>
</organism>
<evidence type="ECO:0000313" key="2">
    <source>
        <dbReference type="Proteomes" id="UP000324831"/>
    </source>
</evidence>
<protein>
    <submittedName>
        <fullName evidence="1">Uncharacterized protein</fullName>
    </submittedName>
</protein>
<sequence length="276" mass="31138">MSTVKLATLLAASVVIAGGGGYAVHNAVGWMMPAYTVLSKGSSKEKHTDASNVGKKYENYLVDPFDASNENWWNWAYRWWKYDFDNKTVNLSDEFENEDKIKYAFKPESESGSDDSKSLNKVCNSVYGKPKTDLTPTNDENNNKNKLNKDLWKYCSVLVRRPVTVAGNNDESYLEDGIYGNTQKDKLVSVKDPNNYLFWEIRNKEFFGENGNSGIGNGLNDSDSLFKKLYDDKDKKDRGTIKDTCERAYSLTAAGTSDEEKAQQVNVLKFCSFEGE</sequence>
<dbReference type="Proteomes" id="UP000324831">
    <property type="component" value="Unassembled WGS sequence"/>
</dbReference>
<accession>A0A478FRJ2</accession>